<dbReference type="RefSeq" id="WP_016657896.1">
    <property type="nucleotide sequence ID" value="NZ_KE340355.1"/>
</dbReference>
<protein>
    <recommendedName>
        <fullName evidence="3">Capsular polysaccharide export protein</fullName>
    </recommendedName>
</protein>
<reference evidence="1 2" key="1">
    <citation type="submission" date="2013-06" db="EMBL/GenBank/DDBJ databases">
        <title>The Genome Sequence of Acinetobacter rudis CIP 110305.</title>
        <authorList>
            <consortium name="The Broad Institute Genome Sequencing Platform"/>
            <consortium name="The Broad Institute Genome Sequencing Center for Infectious Disease"/>
            <person name="Cerqueira G."/>
            <person name="Feldgarden M."/>
            <person name="Courvalin P."/>
            <person name="Perichon B."/>
            <person name="Grillot-Courvalin C."/>
            <person name="Clermont D."/>
            <person name="Rocha E."/>
            <person name="Yoon E.-J."/>
            <person name="Nemec A."/>
            <person name="Young S.K."/>
            <person name="Zeng Q."/>
            <person name="Gargeya S."/>
            <person name="Fitzgerald M."/>
            <person name="Abouelleil A."/>
            <person name="Alvarado L."/>
            <person name="Berlin A.M."/>
            <person name="Chapman S.B."/>
            <person name="Dewar J."/>
            <person name="Goldberg J."/>
            <person name="Griggs A."/>
            <person name="Gujja S."/>
            <person name="Hansen M."/>
            <person name="Howarth C."/>
            <person name="Imamovic A."/>
            <person name="Larimer J."/>
            <person name="McCowan C."/>
            <person name="Murphy C."/>
            <person name="Pearson M."/>
            <person name="Priest M."/>
            <person name="Roberts A."/>
            <person name="Saif S."/>
            <person name="Shea T."/>
            <person name="Sykes S."/>
            <person name="Wortman J."/>
            <person name="Nusbaum C."/>
            <person name="Birren B."/>
        </authorList>
    </citation>
    <scope>NUCLEOTIDE SEQUENCE [LARGE SCALE GENOMIC DNA]</scope>
    <source>
        <strain evidence="1 2">CIP 110305</strain>
    </source>
</reference>
<dbReference type="HOGENOM" id="CLU_040135_1_0_6"/>
<accession>S3N6S8</accession>
<dbReference type="AlphaFoldDB" id="S3N6S8"/>
<dbReference type="GO" id="GO:0000271">
    <property type="term" value="P:polysaccharide biosynthetic process"/>
    <property type="evidence" value="ECO:0007669"/>
    <property type="project" value="InterPro"/>
</dbReference>
<proteinExistence type="predicted"/>
<dbReference type="OrthoDB" id="9794206at2"/>
<evidence type="ECO:0000313" key="1">
    <source>
        <dbReference type="EMBL" id="EPF69974.1"/>
    </source>
</evidence>
<dbReference type="STRING" id="632955.GCA_000829675_02656"/>
<dbReference type="EMBL" id="ATGI01000039">
    <property type="protein sequence ID" value="EPF69974.1"/>
    <property type="molecule type" value="Genomic_DNA"/>
</dbReference>
<keyword evidence="2" id="KW-1185">Reference proteome</keyword>
<dbReference type="PATRIC" id="fig|421052.3.peg.3470"/>
<sequence length="413" mass="48449">MTQHISELLSARRVLLLQGPMGSFFSLLAKWLEGHQIDVLKINFNGGDRFFYPNKSGVFDYTGGLEDFATWLKKFLEQQNIEAIVCFGDCRKYHRIAKQITEQSSIQFFAFEEGYIRPDYITFEKGGVNSFSSFSQQQYPQTEKQPCIPVHNQYGKMVCSAILYYLFGALSRAHYPLYQHHRGLSTRQELAYSLVSIWRRQKNALVEPRRFKRFIQDYDKQYYIFALQVHNDSQIRVHSDLGCMEKYIEQVVENFSQYADPQQHLVFKHHPMDRGYRHYGALLQELAQRFAVTGRIHYFCDIHLPTLLKHSLGMVTVNSTTVIQALYHKIPVKVLGNALYNLPRLTNQHRLDQFWKTPGVVDHEYFLQFRHNLIAYSQLNGSFYGMSPWMKSEYPKITTSAMKYKNNPNKLKV</sequence>
<dbReference type="Proteomes" id="UP000014568">
    <property type="component" value="Unassembled WGS sequence"/>
</dbReference>
<dbReference type="eggNOG" id="COG3562">
    <property type="taxonomic scope" value="Bacteria"/>
</dbReference>
<dbReference type="InterPro" id="IPR007833">
    <property type="entry name" value="Capsule_polysaccharide_synth"/>
</dbReference>
<dbReference type="GO" id="GO:0015774">
    <property type="term" value="P:polysaccharide transport"/>
    <property type="evidence" value="ECO:0007669"/>
    <property type="project" value="InterPro"/>
</dbReference>
<dbReference type="Pfam" id="PF05159">
    <property type="entry name" value="Capsule_synth"/>
    <property type="match status" value="1"/>
</dbReference>
<dbReference type="CDD" id="cd16441">
    <property type="entry name" value="beta_Kdo_transferase_KpsS"/>
    <property type="match status" value="1"/>
</dbReference>
<organism evidence="1 2">
    <name type="scientific">Acinetobacter rudis CIP 110305</name>
    <dbReference type="NCBI Taxonomy" id="421052"/>
    <lineage>
        <taxon>Bacteria</taxon>
        <taxon>Pseudomonadati</taxon>
        <taxon>Pseudomonadota</taxon>
        <taxon>Gammaproteobacteria</taxon>
        <taxon>Moraxellales</taxon>
        <taxon>Moraxellaceae</taxon>
        <taxon>Acinetobacter</taxon>
    </lineage>
</organism>
<evidence type="ECO:0008006" key="3">
    <source>
        <dbReference type="Google" id="ProtNLM"/>
    </source>
</evidence>
<gene>
    <name evidence="1" type="ORF">F945_03538</name>
</gene>
<evidence type="ECO:0000313" key="2">
    <source>
        <dbReference type="Proteomes" id="UP000014568"/>
    </source>
</evidence>
<comment type="caution">
    <text evidence="1">The sequence shown here is derived from an EMBL/GenBank/DDBJ whole genome shotgun (WGS) entry which is preliminary data.</text>
</comment>
<name>S3N6S8_9GAMM</name>